<comment type="similarity">
    <text evidence="3 11">Belongs to the dihydroorotate dehydrogenase family. Type 2 subfamily.</text>
</comment>
<evidence type="ECO:0000256" key="7">
    <source>
        <dbReference type="ARBA" id="ARBA00022643"/>
    </source>
</evidence>
<evidence type="ECO:0000256" key="1">
    <source>
        <dbReference type="ARBA" id="ARBA00004370"/>
    </source>
</evidence>
<comment type="cofactor">
    <cofactor evidence="11">
        <name>FMN</name>
        <dbReference type="ChEBI" id="CHEBI:58210"/>
    </cofactor>
    <text evidence="11">Binds 1 FMN per subunit.</text>
</comment>
<dbReference type="PROSITE" id="PS00911">
    <property type="entry name" value="DHODEHASE_1"/>
    <property type="match status" value="1"/>
</dbReference>
<accession>A0ABY8EUY8</accession>
<feature type="transmembrane region" description="Helical" evidence="11">
    <location>
        <begin position="55"/>
        <end position="75"/>
    </location>
</feature>
<dbReference type="SUPFAM" id="SSF51395">
    <property type="entry name" value="FMN-linked oxidoreductases"/>
    <property type="match status" value="1"/>
</dbReference>
<evidence type="ECO:0000256" key="10">
    <source>
        <dbReference type="ARBA" id="ARBA00048639"/>
    </source>
</evidence>
<dbReference type="EC" id="1.3.5.2" evidence="4 11"/>
<evidence type="ECO:0000256" key="3">
    <source>
        <dbReference type="ARBA" id="ARBA00005359"/>
    </source>
</evidence>
<dbReference type="InterPro" id="IPR005719">
    <property type="entry name" value="Dihydroorotate_DH_2"/>
</dbReference>
<keyword evidence="11" id="KW-0496">Mitochondrion</keyword>
<keyword evidence="15" id="KW-1185">Reference proteome</keyword>
<organism evidence="14 15">
    <name type="scientific">Malassezia furfur</name>
    <name type="common">Pityriasis versicolor infection agent</name>
    <name type="synonym">Pityrosporum furfur</name>
    <dbReference type="NCBI Taxonomy" id="55194"/>
    <lineage>
        <taxon>Eukaryota</taxon>
        <taxon>Fungi</taxon>
        <taxon>Dikarya</taxon>
        <taxon>Basidiomycota</taxon>
        <taxon>Ustilaginomycotina</taxon>
        <taxon>Malasseziomycetes</taxon>
        <taxon>Malasseziales</taxon>
        <taxon>Malasseziaceae</taxon>
        <taxon>Malassezia</taxon>
    </lineage>
</organism>
<evidence type="ECO:0000256" key="2">
    <source>
        <dbReference type="ARBA" id="ARBA00005161"/>
    </source>
</evidence>
<evidence type="ECO:0000256" key="9">
    <source>
        <dbReference type="ARBA" id="ARBA00023136"/>
    </source>
</evidence>
<evidence type="ECO:0000256" key="8">
    <source>
        <dbReference type="ARBA" id="ARBA00023002"/>
    </source>
</evidence>
<evidence type="ECO:0000256" key="12">
    <source>
        <dbReference type="SAM" id="MobiDB-lite"/>
    </source>
</evidence>
<evidence type="ECO:0000256" key="4">
    <source>
        <dbReference type="ARBA" id="ARBA00012791"/>
    </source>
</evidence>
<dbReference type="InterPro" id="IPR013785">
    <property type="entry name" value="Aldolase_TIM"/>
</dbReference>
<evidence type="ECO:0000256" key="5">
    <source>
        <dbReference type="ARBA" id="ARBA00017599"/>
    </source>
</evidence>
<protein>
    <recommendedName>
        <fullName evidence="5 11">Dihydroorotate dehydrogenase (quinone), mitochondrial</fullName>
        <shortName evidence="11">DHOdehase</shortName>
        <ecNumber evidence="4 11">1.3.5.2</ecNumber>
    </recommendedName>
</protein>
<keyword evidence="11" id="KW-1133">Transmembrane helix</keyword>
<feature type="domain" description="Dihydroorotate dehydrogenase catalytic" evidence="13">
    <location>
        <begin position="125"/>
        <end position="479"/>
    </location>
</feature>
<dbReference type="EMBL" id="CP046237">
    <property type="protein sequence ID" value="WFD49221.1"/>
    <property type="molecule type" value="Genomic_DNA"/>
</dbReference>
<comment type="catalytic activity">
    <reaction evidence="10 11">
        <text>(S)-dihydroorotate + a quinone = orotate + a quinol</text>
        <dbReference type="Rhea" id="RHEA:30187"/>
        <dbReference type="ChEBI" id="CHEBI:24646"/>
        <dbReference type="ChEBI" id="CHEBI:30839"/>
        <dbReference type="ChEBI" id="CHEBI:30864"/>
        <dbReference type="ChEBI" id="CHEBI:132124"/>
        <dbReference type="EC" id="1.3.5.2"/>
    </reaction>
</comment>
<name>A0ABY8EUY8_MALFU</name>
<dbReference type="PROSITE" id="PS00912">
    <property type="entry name" value="DHODEHASE_2"/>
    <property type="match status" value="1"/>
</dbReference>
<reference evidence="14 15" key="1">
    <citation type="journal article" date="2020" name="Elife">
        <title>Loss of centromere function drives karyotype evolution in closely related Malassezia species.</title>
        <authorList>
            <person name="Sankaranarayanan S.R."/>
            <person name="Ianiri G."/>
            <person name="Coelho M.A."/>
            <person name="Reza M.H."/>
            <person name="Thimmappa B.C."/>
            <person name="Ganguly P."/>
            <person name="Vadnala R.N."/>
            <person name="Sun S."/>
            <person name="Siddharthan R."/>
            <person name="Tellgren-Roth C."/>
            <person name="Dawson T.L."/>
            <person name="Heitman J."/>
            <person name="Sanyal K."/>
        </authorList>
    </citation>
    <scope>NUCLEOTIDE SEQUENCE [LARGE SCALE GENOMIC DNA]</scope>
    <source>
        <strain evidence="14">CBS14141</strain>
    </source>
</reference>
<proteinExistence type="inferred from homology"/>
<keyword evidence="9 11" id="KW-0472">Membrane</keyword>
<evidence type="ECO:0000256" key="11">
    <source>
        <dbReference type="RuleBase" id="RU361255"/>
    </source>
</evidence>
<dbReference type="CDD" id="cd04738">
    <property type="entry name" value="DHOD_2_like"/>
    <property type="match status" value="1"/>
</dbReference>
<feature type="region of interest" description="Disordered" evidence="12">
    <location>
        <begin position="624"/>
        <end position="672"/>
    </location>
</feature>
<dbReference type="PANTHER" id="PTHR48109:SF4">
    <property type="entry name" value="DIHYDROOROTATE DEHYDROGENASE (QUINONE), MITOCHONDRIAL"/>
    <property type="match status" value="1"/>
</dbReference>
<keyword evidence="11" id="KW-0999">Mitochondrion inner membrane</keyword>
<evidence type="ECO:0000313" key="15">
    <source>
        <dbReference type="Proteomes" id="UP000818624"/>
    </source>
</evidence>
<evidence type="ECO:0000256" key="6">
    <source>
        <dbReference type="ARBA" id="ARBA00022630"/>
    </source>
</evidence>
<sequence length="672" mass="72768">MRTLMASSVRRATLARASVGGMRYAISSEGRLGVLPGQARWSSSQRKAANPFARFFYAQLVTITALLGGAAFGVYCMDSRAAVHRYVFAPLMQLFVDPETASKIGIKVLQHGFGPRDCGVDDEVLRTELFGKSLTNPIGMAAGFDKQAQAIDGLFDLGFGMVEVGSVTPEPQPGNAQPRAFRLPLDGALINRFGFNSDGMKVVRERLQARLEHWVMHVLAAGRALVCDIGTENMNQDPTQLARARLFPTYPEADVRLLDEFGVPRSLKEDRVLAINLGKNKTSREESVSDYVEGVKQLGPFADVVVVNVSSPNTPGLRRLQRRSVLEGLLRDVVRARDGVVGAYDGHAKLPLLVKVSPDLTDAELHDISDAAENTGIDGIIVSNTTVTRPPGLLSHEHVHETGGLSGPPVKPLALHALSVIYARNRGKIPLIGCGGIASGADALEFAKAGASAVQLYTALGYQGFGLPRRIKDELTALLKEEGTTWKQVVGSGVRSIEPYAPDAATQVGLFPGAQDAFDRSVVSLRNEIEHMRQSLGTPSVHDTEQRRAVPFQVDPRDHQYIELLDKVHRVLDHTPHFEDHGVHRLGLPQPESSVPEHPLANASEQNLTQGDVMHQAVRDATRVEVPTDAPAPTGPTTTTAAGLRAERDPAQTAVREARVQSFGDADRHRVI</sequence>
<dbReference type="PANTHER" id="PTHR48109">
    <property type="entry name" value="DIHYDROOROTATE DEHYDROGENASE (QUINONE), MITOCHONDRIAL-RELATED"/>
    <property type="match status" value="1"/>
</dbReference>
<dbReference type="Pfam" id="PF01180">
    <property type="entry name" value="DHO_dh"/>
    <property type="match status" value="1"/>
</dbReference>
<dbReference type="Proteomes" id="UP000818624">
    <property type="component" value="Chromosome 4"/>
</dbReference>
<evidence type="ECO:0000313" key="14">
    <source>
        <dbReference type="EMBL" id="WFD49221.1"/>
    </source>
</evidence>
<keyword evidence="7 11" id="KW-0288">FMN</keyword>
<dbReference type="InterPro" id="IPR005720">
    <property type="entry name" value="Dihydroorotate_DH_cat"/>
</dbReference>
<dbReference type="Gene3D" id="3.20.20.70">
    <property type="entry name" value="Aldolase class I"/>
    <property type="match status" value="1"/>
</dbReference>
<dbReference type="InterPro" id="IPR001295">
    <property type="entry name" value="Dihydroorotate_DH_CS"/>
</dbReference>
<comment type="pathway">
    <text evidence="2 11">Pyrimidine metabolism; UMP biosynthesis via de novo pathway; orotate from (S)-dihydroorotate (quinone route): step 1/1.</text>
</comment>
<keyword evidence="8 11" id="KW-0560">Oxidoreductase</keyword>
<feature type="compositionally biased region" description="Low complexity" evidence="12">
    <location>
        <begin position="627"/>
        <end position="643"/>
    </location>
</feature>
<dbReference type="NCBIfam" id="TIGR01036">
    <property type="entry name" value="pyrD_sub2"/>
    <property type="match status" value="1"/>
</dbReference>
<keyword evidence="11" id="KW-0812">Transmembrane</keyword>
<dbReference type="InterPro" id="IPR050074">
    <property type="entry name" value="DHO_dehydrogenase"/>
</dbReference>
<keyword evidence="6 11" id="KW-0285">Flavoprotein</keyword>
<gene>
    <name evidence="14" type="ORF">GLX27_003901</name>
</gene>
<comment type="subcellular location">
    <subcellularLocation>
        <location evidence="1">Membrane</location>
    </subcellularLocation>
    <subcellularLocation>
        <location evidence="11">Mitochondrion inner membrane</location>
        <topology evidence="11">Single-pass membrane protein</topology>
    </subcellularLocation>
</comment>
<evidence type="ECO:0000259" key="13">
    <source>
        <dbReference type="Pfam" id="PF01180"/>
    </source>
</evidence>